<dbReference type="Pfam" id="PF03729">
    <property type="entry name" value="DUF308"/>
    <property type="match status" value="1"/>
</dbReference>
<dbReference type="EMBL" id="JAKNID010000045">
    <property type="protein sequence ID" value="MCG4565689.1"/>
    <property type="molecule type" value="Genomic_DNA"/>
</dbReference>
<evidence type="ECO:0000313" key="2">
    <source>
        <dbReference type="EMBL" id="MCG4565689.1"/>
    </source>
</evidence>
<reference evidence="2" key="1">
    <citation type="submission" date="2022-01" db="EMBL/GenBank/DDBJ databases">
        <title>Collection of gut derived symbiotic bacterial strains cultured from healthy donors.</title>
        <authorList>
            <person name="Lin H."/>
            <person name="Kohout C."/>
            <person name="Waligurski E."/>
            <person name="Pamer E.G."/>
        </authorList>
    </citation>
    <scope>NUCLEOTIDE SEQUENCE</scope>
    <source>
        <strain evidence="2">MSK.14.39</strain>
    </source>
</reference>
<sequence length="175" mass="20132">MIEKNENGFSWGSLLMSILFFIAAWKAFRSPIEILMTLGIFFGVIAIVQGFLSIIFYPAFRRIFQLNPWPVIVIGIFYLLIGLHLIMEPSISLTLLPIIFASWFIIDSIRNIMIAFRLRKIDKRWFWINFILGILGMFIGIFLISNLYVAVISISSLIALYFLVGGVIRLIDTFV</sequence>
<keyword evidence="3" id="KW-1185">Reference proteome</keyword>
<dbReference type="InterPro" id="IPR005325">
    <property type="entry name" value="DUF308_memb"/>
</dbReference>
<dbReference type="AlphaFoldDB" id="A0A9Q4FMG1"/>
<name>A0A9Q4FMG1_9FIRM</name>
<proteinExistence type="predicted"/>
<dbReference type="RefSeq" id="WP_226808712.1">
    <property type="nucleotide sequence ID" value="NZ_JAJBNW010000098.1"/>
</dbReference>
<feature type="transmembrane region" description="Helical" evidence="1">
    <location>
        <begin position="150"/>
        <end position="171"/>
    </location>
</feature>
<dbReference type="Proteomes" id="UP001108123">
    <property type="component" value="Unassembled WGS sequence"/>
</dbReference>
<feature type="transmembrane region" description="Helical" evidence="1">
    <location>
        <begin position="69"/>
        <end position="87"/>
    </location>
</feature>
<dbReference type="PANTHER" id="PTHR34989:SF1">
    <property type="entry name" value="PROTEIN HDED"/>
    <property type="match status" value="1"/>
</dbReference>
<comment type="caution">
    <text evidence="2">The sequence shown here is derived from an EMBL/GenBank/DDBJ whole genome shotgun (WGS) entry which is preliminary data.</text>
</comment>
<keyword evidence="1" id="KW-0812">Transmembrane</keyword>
<evidence type="ECO:0000313" key="3">
    <source>
        <dbReference type="Proteomes" id="UP001108123"/>
    </source>
</evidence>
<feature type="transmembrane region" description="Helical" evidence="1">
    <location>
        <begin position="93"/>
        <end position="113"/>
    </location>
</feature>
<dbReference type="PANTHER" id="PTHR34989">
    <property type="entry name" value="PROTEIN HDED"/>
    <property type="match status" value="1"/>
</dbReference>
<keyword evidence="1" id="KW-0472">Membrane</keyword>
<feature type="transmembrane region" description="Helical" evidence="1">
    <location>
        <begin position="9"/>
        <end position="28"/>
    </location>
</feature>
<organism evidence="2 3">
    <name type="scientific">Anaerosalibacter bizertensis</name>
    <dbReference type="NCBI Taxonomy" id="932217"/>
    <lineage>
        <taxon>Bacteria</taxon>
        <taxon>Bacillati</taxon>
        <taxon>Bacillota</taxon>
        <taxon>Tissierellia</taxon>
        <taxon>Tissierellales</taxon>
        <taxon>Sporanaerobacteraceae</taxon>
        <taxon>Anaerosalibacter</taxon>
    </lineage>
</organism>
<dbReference type="GO" id="GO:0005886">
    <property type="term" value="C:plasma membrane"/>
    <property type="evidence" value="ECO:0007669"/>
    <property type="project" value="TreeGrafter"/>
</dbReference>
<protein>
    <submittedName>
        <fullName evidence="2">DUF308 domain-containing protein</fullName>
    </submittedName>
</protein>
<keyword evidence="1" id="KW-1133">Transmembrane helix</keyword>
<feature type="transmembrane region" description="Helical" evidence="1">
    <location>
        <begin position="34"/>
        <end position="57"/>
    </location>
</feature>
<evidence type="ECO:0000256" key="1">
    <source>
        <dbReference type="SAM" id="Phobius"/>
    </source>
</evidence>
<feature type="transmembrane region" description="Helical" evidence="1">
    <location>
        <begin position="125"/>
        <end position="144"/>
    </location>
</feature>
<dbReference type="InterPro" id="IPR052712">
    <property type="entry name" value="Acid_resist_chaperone_HdeD"/>
</dbReference>
<accession>A0A9Q4FMG1</accession>
<gene>
    <name evidence="2" type="ORF">L0P62_09535</name>
</gene>